<dbReference type="ExpressionAtlas" id="A0A178UPD9">
    <property type="expression patterns" value="baseline and differential"/>
</dbReference>
<accession>A0A178UPD9</accession>
<sequence length="175" mass="19970">MSKKRKARSGYLKKSSQGGDEAVVQRRKLVPKPGKIGKEIDDIFAGRSQRTPEVQNPESRDTPEAQVSESRDTRAEMNELNVGVNNNTESRPRTRILSNDTGPRSRTRRPLRTRTLRNNRESRPSSSIFNNDTEDSRPRKTTEDGLRVFTENEIGFNRKDAGGTRFCPFDCYCCF</sequence>
<dbReference type="InterPro" id="IPR013885">
    <property type="entry name" value="DUF1764_euk"/>
</dbReference>
<evidence type="ECO:0000256" key="1">
    <source>
        <dbReference type="SAM" id="MobiDB-lite"/>
    </source>
</evidence>
<dbReference type="PANTHER" id="PTHR34066:SF1">
    <property type="entry name" value="DUF1764 FAMILY PROTEIN"/>
    <property type="match status" value="1"/>
</dbReference>
<dbReference type="Pfam" id="PF08576">
    <property type="entry name" value="DUF1764"/>
    <property type="match status" value="1"/>
</dbReference>
<feature type="compositionally biased region" description="Polar residues" evidence="1">
    <location>
        <begin position="48"/>
        <end position="57"/>
    </location>
</feature>
<dbReference type="EMBL" id="LUHQ01000005">
    <property type="protein sequence ID" value="OAO95729.1"/>
    <property type="molecule type" value="Genomic_DNA"/>
</dbReference>
<comment type="caution">
    <text evidence="2">The sequence shown here is derived from an EMBL/GenBank/DDBJ whole genome shotgun (WGS) entry which is preliminary data.</text>
</comment>
<name>A0A178UPD9_ARATH</name>
<dbReference type="Proteomes" id="UP000078284">
    <property type="component" value="Chromosome 5"/>
</dbReference>
<feature type="compositionally biased region" description="Basic residues" evidence="1">
    <location>
        <begin position="105"/>
        <end position="117"/>
    </location>
</feature>
<evidence type="ECO:0000313" key="2">
    <source>
        <dbReference type="EMBL" id="OAO95729.1"/>
    </source>
</evidence>
<feature type="region of interest" description="Disordered" evidence="1">
    <location>
        <begin position="1"/>
        <end position="142"/>
    </location>
</feature>
<proteinExistence type="predicted"/>
<dbReference type="AlphaFoldDB" id="A0A178UPD9"/>
<protein>
    <submittedName>
        <fullName evidence="2">Uncharacterized protein</fullName>
    </submittedName>
</protein>
<gene>
    <name evidence="2" type="ordered locus">AXX17_At5g11490</name>
</gene>
<organism evidence="2 3">
    <name type="scientific">Arabidopsis thaliana</name>
    <name type="common">Mouse-ear cress</name>
    <dbReference type="NCBI Taxonomy" id="3702"/>
    <lineage>
        <taxon>Eukaryota</taxon>
        <taxon>Viridiplantae</taxon>
        <taxon>Streptophyta</taxon>
        <taxon>Embryophyta</taxon>
        <taxon>Tracheophyta</taxon>
        <taxon>Spermatophyta</taxon>
        <taxon>Magnoliopsida</taxon>
        <taxon>eudicotyledons</taxon>
        <taxon>Gunneridae</taxon>
        <taxon>Pentapetalae</taxon>
        <taxon>rosids</taxon>
        <taxon>malvids</taxon>
        <taxon>Brassicales</taxon>
        <taxon>Brassicaceae</taxon>
        <taxon>Camelineae</taxon>
        <taxon>Arabidopsis</taxon>
    </lineage>
</organism>
<reference evidence="3" key="1">
    <citation type="journal article" date="2016" name="Proc. Natl. Acad. Sci. U.S.A.">
        <title>Chromosome-level assembly of Arabidopsis thaliana Ler reveals the extent of translocation and inversion polymorphisms.</title>
        <authorList>
            <person name="Zapata L."/>
            <person name="Ding J."/>
            <person name="Willing E.M."/>
            <person name="Hartwig B."/>
            <person name="Bezdan D."/>
            <person name="Jiao W.B."/>
            <person name="Patel V."/>
            <person name="Velikkakam James G."/>
            <person name="Koornneef M."/>
            <person name="Ossowski S."/>
            <person name="Schneeberger K."/>
        </authorList>
    </citation>
    <scope>NUCLEOTIDE SEQUENCE [LARGE SCALE GENOMIC DNA]</scope>
    <source>
        <strain evidence="3">cv. Landsberg erecta</strain>
    </source>
</reference>
<dbReference type="PANTHER" id="PTHR34066">
    <property type="entry name" value="GROWTH FACTOR 2"/>
    <property type="match status" value="1"/>
</dbReference>
<feature type="compositionally biased region" description="Basic and acidic residues" evidence="1">
    <location>
        <begin position="58"/>
        <end position="77"/>
    </location>
</feature>
<evidence type="ECO:0000313" key="3">
    <source>
        <dbReference type="Proteomes" id="UP000078284"/>
    </source>
</evidence>